<comment type="caution">
    <text evidence="9">The sequence shown here is derived from an EMBL/GenBank/DDBJ whole genome shotgun (WGS) entry which is preliminary data.</text>
</comment>
<evidence type="ECO:0000256" key="7">
    <source>
        <dbReference type="PROSITE-ProRule" id="PRU00418"/>
    </source>
</evidence>
<evidence type="ECO:0000256" key="2">
    <source>
        <dbReference type="ARBA" id="ARBA00022597"/>
    </source>
</evidence>
<evidence type="ECO:0000313" key="13">
    <source>
        <dbReference type="Proteomes" id="UP000283727"/>
    </source>
</evidence>
<dbReference type="InterPro" id="IPR036542">
    <property type="entry name" value="PTS_IIA_lac/cel_sf"/>
</dbReference>
<keyword evidence="6" id="KW-0460">Magnesium</keyword>
<evidence type="ECO:0000313" key="8">
    <source>
        <dbReference type="EMBL" id="KAB7487111.1"/>
    </source>
</evidence>
<keyword evidence="1" id="KW-0813">Transport</keyword>
<dbReference type="PROSITE" id="PS51095">
    <property type="entry name" value="PTS_EIIA_TYPE_3"/>
    <property type="match status" value="1"/>
</dbReference>
<dbReference type="Proteomes" id="UP000488776">
    <property type="component" value="Unassembled WGS sequence"/>
</dbReference>
<dbReference type="AlphaFoldDB" id="A0A0H2PKW1"/>
<dbReference type="GO" id="GO:0016740">
    <property type="term" value="F:transferase activity"/>
    <property type="evidence" value="ECO:0007669"/>
    <property type="project" value="UniProtKB-KW"/>
</dbReference>
<gene>
    <name evidence="11" type="ORF">DW137_05065</name>
    <name evidence="10" type="ORF">G5T23_01510</name>
    <name evidence="8" type="ORF">GBA83_03705</name>
    <name evidence="9" type="ORF">HMPREF3196_01412</name>
</gene>
<dbReference type="SUPFAM" id="SSF46973">
    <property type="entry name" value="Enzyme IIa from lactose specific PTS, IIa-lac"/>
    <property type="match status" value="1"/>
</dbReference>
<dbReference type="Proteomes" id="UP000283727">
    <property type="component" value="Unassembled WGS sequence"/>
</dbReference>
<dbReference type="GO" id="GO:0046872">
    <property type="term" value="F:metal ion binding"/>
    <property type="evidence" value="ECO:0007669"/>
    <property type="project" value="UniProtKB-KW"/>
</dbReference>
<accession>A0A0H2PKW1</accession>
<feature type="modified residue" description="Phosphohistidine; by HPr" evidence="7">
    <location>
        <position position="82"/>
    </location>
</feature>
<dbReference type="EMBL" id="LRPO01000039">
    <property type="protein sequence ID" value="KWZ80838.1"/>
    <property type="molecule type" value="Genomic_DNA"/>
</dbReference>
<organism evidence="9 12">
    <name type="scientific">Bifidobacterium bifidum</name>
    <dbReference type="NCBI Taxonomy" id="1681"/>
    <lineage>
        <taxon>Bacteria</taxon>
        <taxon>Bacillati</taxon>
        <taxon>Actinomycetota</taxon>
        <taxon>Actinomycetes</taxon>
        <taxon>Bifidobacteriales</taxon>
        <taxon>Bifidobacteriaceae</taxon>
        <taxon>Bifidobacterium</taxon>
    </lineage>
</organism>
<evidence type="ECO:0000256" key="5">
    <source>
        <dbReference type="PIRSR" id="PIRSR000699-1"/>
    </source>
</evidence>
<comment type="cofactor">
    <cofactor evidence="6">
        <name>Mg(2+)</name>
        <dbReference type="ChEBI" id="CHEBI:18420"/>
    </cofactor>
    <text evidence="6">Binds 1 Mg(2+) ion per trimer.</text>
</comment>
<dbReference type="PIRSF" id="PIRSF000699">
    <property type="entry name" value="PTS_IILac_III"/>
    <property type="match status" value="1"/>
</dbReference>
<keyword evidence="2" id="KW-0762">Sugar transport</keyword>
<evidence type="ECO:0000256" key="1">
    <source>
        <dbReference type="ARBA" id="ARBA00022448"/>
    </source>
</evidence>
<dbReference type="GeneID" id="93093265"/>
<evidence type="ECO:0000256" key="6">
    <source>
        <dbReference type="PIRSR" id="PIRSR000699-2"/>
    </source>
</evidence>
<keyword evidence="4" id="KW-0598">Phosphotransferase system</keyword>
<dbReference type="InterPro" id="IPR003188">
    <property type="entry name" value="PTS_IIA_lac/cel"/>
</dbReference>
<evidence type="ECO:0000313" key="12">
    <source>
        <dbReference type="Proteomes" id="UP000070092"/>
    </source>
</evidence>
<evidence type="ECO:0000313" key="9">
    <source>
        <dbReference type="EMBL" id="KWZ80838.1"/>
    </source>
</evidence>
<dbReference type="Pfam" id="PF02255">
    <property type="entry name" value="PTS_IIA"/>
    <property type="match status" value="1"/>
</dbReference>
<dbReference type="Proteomes" id="UP000451386">
    <property type="component" value="Unassembled WGS sequence"/>
</dbReference>
<evidence type="ECO:0000313" key="15">
    <source>
        <dbReference type="Proteomes" id="UP000488776"/>
    </source>
</evidence>
<evidence type="ECO:0000313" key="14">
    <source>
        <dbReference type="Proteomes" id="UP000451386"/>
    </source>
</evidence>
<dbReference type="Gene3D" id="1.20.58.80">
    <property type="entry name" value="Phosphotransferase system, lactose/cellobiose-type IIA subunit"/>
    <property type="match status" value="1"/>
</dbReference>
<dbReference type="EMBL" id="QRLR01000002">
    <property type="protein sequence ID" value="RHJ23963.1"/>
    <property type="molecule type" value="Genomic_DNA"/>
</dbReference>
<evidence type="ECO:0000313" key="11">
    <source>
        <dbReference type="EMBL" id="RHJ23963.1"/>
    </source>
</evidence>
<dbReference type="PANTHER" id="PTHR34382">
    <property type="entry name" value="PTS SYSTEM N,N'-DIACETYLCHITOBIOSE-SPECIFIC EIIA COMPONENT"/>
    <property type="match status" value="1"/>
</dbReference>
<dbReference type="Proteomes" id="UP000070092">
    <property type="component" value="Unassembled WGS sequence"/>
</dbReference>
<evidence type="ECO:0000256" key="3">
    <source>
        <dbReference type="ARBA" id="ARBA00022679"/>
    </source>
</evidence>
<reference evidence="9 12" key="1">
    <citation type="submission" date="2016-01" db="EMBL/GenBank/DDBJ databases">
        <authorList>
            <person name="Oliw E.H."/>
        </authorList>
    </citation>
    <scope>NUCLEOTIDE SEQUENCE [LARGE SCALE GENOMIC DNA]</scope>
    <source>
        <strain evidence="9 12">MJR8628B</strain>
    </source>
</reference>
<dbReference type="EMBL" id="WDOP01000002">
    <property type="protein sequence ID" value="KAB7487111.1"/>
    <property type="molecule type" value="Genomic_DNA"/>
</dbReference>
<dbReference type="EMBL" id="JAAJBJ010000001">
    <property type="protein sequence ID" value="NGG35734.1"/>
    <property type="molecule type" value="Genomic_DNA"/>
</dbReference>
<keyword evidence="6" id="KW-0479">Metal-binding</keyword>
<name>A0A0H2PKW1_BIFBI</name>
<reference evidence="10 15" key="4">
    <citation type="submission" date="2020-02" db="EMBL/GenBank/DDBJ databases">
        <title>Antibiotic susceptibility profiles of lactic acid bacteria isolated from the human vagina and genetic basis of atypical resistances.</title>
        <authorList>
            <person name="Sirichoat A."/>
            <person name="Florez A.B."/>
            <person name="Vazquez L."/>
            <person name="Buppasiri P."/>
            <person name="Panya M."/>
            <person name="Lulitanond V."/>
            <person name="Mayo B."/>
        </authorList>
    </citation>
    <scope>NUCLEOTIDE SEQUENCE [LARGE SCALE GENOMIC DNA]</scope>
    <source>
        <strain evidence="10 15">VA07-1AN</strain>
    </source>
</reference>
<evidence type="ECO:0000313" key="10">
    <source>
        <dbReference type="EMBL" id="NGG35734.1"/>
    </source>
</evidence>
<feature type="binding site" evidence="6">
    <location>
        <position position="85"/>
    </location>
    <ligand>
        <name>Mg(2+)</name>
        <dbReference type="ChEBI" id="CHEBI:18420"/>
        <note>ligand shared between all trimeric partners</note>
    </ligand>
</feature>
<sequence length="109" mass="11899">MADAPETLDMEVLCMQMIVDAGSAKSDYMEALQAVKAGDYETAAAKMKSGDEQYAAGHEQHAKLVQQEAAGDPVTMSLLLTHVEDQMMSTETVKLMVTELIDLYRKLNG</sequence>
<protein>
    <submittedName>
        <fullName evidence="8">PTS lactose/cellobiose transporter subunit IIA</fullName>
    </submittedName>
    <submittedName>
        <fullName evidence="9">Putative lichenan-specific phosphotransferase enzyme IIA component</fullName>
    </submittedName>
</protein>
<evidence type="ECO:0000256" key="4">
    <source>
        <dbReference type="ARBA" id="ARBA00022683"/>
    </source>
</evidence>
<dbReference type="GO" id="GO:0009401">
    <property type="term" value="P:phosphoenolpyruvate-dependent sugar phosphotransferase system"/>
    <property type="evidence" value="ECO:0007669"/>
    <property type="project" value="UniProtKB-KW"/>
</dbReference>
<keyword evidence="3 9" id="KW-0808">Transferase</keyword>
<dbReference type="PANTHER" id="PTHR34382:SF7">
    <property type="entry name" value="PTS SYSTEM N,N'-DIACETYLCHITOBIOSE-SPECIFIC EIIA COMPONENT"/>
    <property type="match status" value="1"/>
</dbReference>
<reference evidence="11 13" key="2">
    <citation type="submission" date="2018-08" db="EMBL/GenBank/DDBJ databases">
        <title>A genome reference for cultivated species of the human gut microbiota.</title>
        <authorList>
            <person name="Zou Y."/>
            <person name="Xue W."/>
            <person name="Luo G."/>
        </authorList>
    </citation>
    <scope>NUCLEOTIDE SEQUENCE [LARGE SCALE GENOMIC DNA]</scope>
    <source>
        <strain evidence="11 13">AM12-10</strain>
    </source>
</reference>
<feature type="active site" description="Tele-phosphohistidine intermediate" evidence="5">
    <location>
        <position position="82"/>
    </location>
</feature>
<dbReference type="PATRIC" id="fig|1681.44.peg.558"/>
<dbReference type="RefSeq" id="WP_003816117.1">
    <property type="nucleotide sequence ID" value="NZ_AP024712.1"/>
</dbReference>
<proteinExistence type="predicted"/>
<reference evidence="8 14" key="3">
    <citation type="journal article" date="2019" name="Nat. Med.">
        <title>A library of human gut bacterial isolates paired with longitudinal multiomics data enables mechanistic microbiome research.</title>
        <authorList>
            <person name="Poyet M."/>
            <person name="Groussin M."/>
            <person name="Gibbons S.M."/>
            <person name="Avila-Pacheco J."/>
            <person name="Jiang X."/>
            <person name="Kearney S.M."/>
            <person name="Perrotta A.R."/>
            <person name="Berdy B."/>
            <person name="Zhao S."/>
            <person name="Lieberman T.D."/>
            <person name="Swanson P.K."/>
            <person name="Smith M."/>
            <person name="Roesemann S."/>
            <person name="Alexander J.E."/>
            <person name="Rich S.A."/>
            <person name="Livny J."/>
            <person name="Vlamakis H."/>
            <person name="Clish C."/>
            <person name="Bullock K."/>
            <person name="Deik A."/>
            <person name="Scott J."/>
            <person name="Pierce K.A."/>
            <person name="Xavier R.J."/>
            <person name="Alm E.J."/>
        </authorList>
    </citation>
    <scope>NUCLEOTIDE SEQUENCE [LARGE SCALE GENOMIC DNA]</scope>
    <source>
        <strain evidence="8 14">BIOML-A13</strain>
    </source>
</reference>